<proteinExistence type="predicted"/>
<keyword evidence="6" id="KW-0812">Transmembrane</keyword>
<dbReference type="EMBL" id="WBVO01000005">
    <property type="protein sequence ID" value="KAB2810139.1"/>
    <property type="molecule type" value="Genomic_DNA"/>
</dbReference>
<name>A0A6N6RI73_9FLAO</name>
<keyword evidence="5" id="KW-0902">Two-component regulatory system</keyword>
<dbReference type="OrthoDB" id="9778366at2"/>
<dbReference type="InterPro" id="IPR019734">
    <property type="entry name" value="TPR_rpt"/>
</dbReference>
<comment type="caution">
    <text evidence="7">The sequence shown here is derived from an EMBL/GenBank/DDBJ whole genome shotgun (WGS) entry which is preliminary data.</text>
</comment>
<dbReference type="Gene3D" id="1.20.5.1930">
    <property type="match status" value="1"/>
</dbReference>
<dbReference type="AlphaFoldDB" id="A0A6N6RI73"/>
<dbReference type="InterPro" id="IPR011990">
    <property type="entry name" value="TPR-like_helical_dom_sf"/>
</dbReference>
<comment type="catalytic activity">
    <reaction evidence="1">
        <text>ATP + protein L-histidine = ADP + protein N-phospho-L-histidine.</text>
        <dbReference type="EC" id="2.7.13.3"/>
    </reaction>
</comment>
<dbReference type="SMART" id="SM00028">
    <property type="entry name" value="TPR"/>
    <property type="match status" value="5"/>
</dbReference>
<dbReference type="PANTHER" id="PTHR24421">
    <property type="entry name" value="NITRATE/NITRITE SENSOR PROTEIN NARX-RELATED"/>
    <property type="match status" value="1"/>
</dbReference>
<evidence type="ECO:0000256" key="6">
    <source>
        <dbReference type="SAM" id="Phobius"/>
    </source>
</evidence>
<feature type="transmembrane region" description="Helical" evidence="6">
    <location>
        <begin position="429"/>
        <end position="449"/>
    </location>
</feature>
<reference evidence="7 8" key="1">
    <citation type="submission" date="2019-09" db="EMBL/GenBank/DDBJ databases">
        <title>Genomes of family Cryomorphaceae.</title>
        <authorList>
            <person name="Bowman J.P."/>
        </authorList>
    </citation>
    <scope>NUCLEOTIDE SEQUENCE [LARGE SCALE GENOMIC DNA]</scope>
    <source>
        <strain evidence="7 8">LMG 25704</strain>
    </source>
</reference>
<sequence>MQTRATHFTSLLFIALWLTFSYSAIGQTISSNYLEENKFLDSLISAGDYEAAIEHTLTTPPDNFQCKILYVLQRNRAYLRQHDSHDEVQRECLEAHKLLQAKDDSLYKYMDARILELLGHFHYQRSNLFIGLTYLDSAAIVYQDIGAHDRSIYNLNMIGTIYYLNDEKAKSIRYYKQALHLFEKFPTDSSYYFEVLNDLGNLYLSLEQLDKAEAYYRSIYENSSISRYPKILANTFANLGNVSQRKEMNTEAIFYYRKAQEQFEANGDSSKLGLIYHNMGALMEDSSANRAMEFYLQSLEIKREEEDTEGIINTLFSIARLEYINGNYANAEKNAFEALELTKATTQLAQKADLYKLIGLLESKKRNWQSAYDYNLKYQEISDSIRLIADQENIYRLEQIYDLERQQEIIDNFEESSEANKARLRKSKVINYALGGASVLLIIVLVLLMQNFQQIQKTKNTLYKKNLEVTAAEALVNGQEQERQRLAHQLHDKVGNHITVLKNHIIAKGTNDDELLRIVQEMSAEVRNISQDLMPPVLERFGLADALEELCSRYRDQTEATIDLNIDQSEMIPMNNDDQINLYRLVQEIIQVSLFQYRANYLLIEMRWNEDGIWVAIEDNGTRRVRTGDDELVIHPWKGIEHRVQFLKGEFKRSSHNQGNEYKVYIPRP</sequence>
<keyword evidence="6" id="KW-1133">Transmembrane helix</keyword>
<dbReference type="Gene3D" id="1.25.40.10">
    <property type="entry name" value="Tetratricopeptide repeat domain"/>
    <property type="match status" value="2"/>
</dbReference>
<keyword evidence="8" id="KW-1185">Reference proteome</keyword>
<accession>A0A6N6RI73</accession>
<dbReference type="GO" id="GO:0004673">
    <property type="term" value="F:protein histidine kinase activity"/>
    <property type="evidence" value="ECO:0007669"/>
    <property type="project" value="UniProtKB-EC"/>
</dbReference>
<evidence type="ECO:0000313" key="7">
    <source>
        <dbReference type="EMBL" id="KAB2810139.1"/>
    </source>
</evidence>
<gene>
    <name evidence="7" type="ORF">F8C67_07855</name>
</gene>
<dbReference type="Proteomes" id="UP000468650">
    <property type="component" value="Unassembled WGS sequence"/>
</dbReference>
<keyword evidence="6" id="KW-0472">Membrane</keyword>
<evidence type="ECO:0000256" key="3">
    <source>
        <dbReference type="ARBA" id="ARBA00022679"/>
    </source>
</evidence>
<dbReference type="InterPro" id="IPR036890">
    <property type="entry name" value="HATPase_C_sf"/>
</dbReference>
<dbReference type="RefSeq" id="WP_151667283.1">
    <property type="nucleotide sequence ID" value="NZ_WBVO01000005.1"/>
</dbReference>
<dbReference type="Gene3D" id="3.30.565.10">
    <property type="entry name" value="Histidine kinase-like ATPase, C-terminal domain"/>
    <property type="match status" value="1"/>
</dbReference>
<evidence type="ECO:0000313" key="8">
    <source>
        <dbReference type="Proteomes" id="UP000468650"/>
    </source>
</evidence>
<evidence type="ECO:0000256" key="1">
    <source>
        <dbReference type="ARBA" id="ARBA00000085"/>
    </source>
</evidence>
<protein>
    <recommendedName>
        <fullName evidence="2">histidine kinase</fullName>
        <ecNumber evidence="2">2.7.13.3</ecNumber>
    </recommendedName>
</protein>
<organism evidence="7 8">
    <name type="scientific">Phaeocystidibacter luteus</name>
    <dbReference type="NCBI Taxonomy" id="911197"/>
    <lineage>
        <taxon>Bacteria</taxon>
        <taxon>Pseudomonadati</taxon>
        <taxon>Bacteroidota</taxon>
        <taxon>Flavobacteriia</taxon>
        <taxon>Flavobacteriales</taxon>
        <taxon>Phaeocystidibacteraceae</taxon>
        <taxon>Phaeocystidibacter</taxon>
    </lineage>
</organism>
<dbReference type="InterPro" id="IPR050482">
    <property type="entry name" value="Sensor_HK_TwoCompSys"/>
</dbReference>
<keyword evidence="4" id="KW-0418">Kinase</keyword>
<keyword evidence="3" id="KW-0808">Transferase</keyword>
<dbReference type="SUPFAM" id="SSF48452">
    <property type="entry name" value="TPR-like"/>
    <property type="match status" value="2"/>
</dbReference>
<dbReference type="GO" id="GO:0000160">
    <property type="term" value="P:phosphorelay signal transduction system"/>
    <property type="evidence" value="ECO:0007669"/>
    <property type="project" value="UniProtKB-KW"/>
</dbReference>
<dbReference type="Pfam" id="PF13181">
    <property type="entry name" value="TPR_8"/>
    <property type="match status" value="1"/>
</dbReference>
<dbReference type="PANTHER" id="PTHR24421:SF10">
    <property type="entry name" value="NITRATE_NITRITE SENSOR PROTEIN NARQ"/>
    <property type="match status" value="1"/>
</dbReference>
<evidence type="ECO:0000256" key="2">
    <source>
        <dbReference type="ARBA" id="ARBA00012438"/>
    </source>
</evidence>
<evidence type="ECO:0000256" key="5">
    <source>
        <dbReference type="ARBA" id="ARBA00023012"/>
    </source>
</evidence>
<evidence type="ECO:0000256" key="4">
    <source>
        <dbReference type="ARBA" id="ARBA00022777"/>
    </source>
</evidence>
<dbReference type="EC" id="2.7.13.3" evidence="2"/>